<organism evidence="1 2">
    <name type="scientific">Craterilacuibacter sinensis</name>
    <dbReference type="NCBI Taxonomy" id="2686017"/>
    <lineage>
        <taxon>Bacteria</taxon>
        <taxon>Pseudomonadati</taxon>
        <taxon>Pseudomonadota</taxon>
        <taxon>Betaproteobacteria</taxon>
        <taxon>Neisseriales</taxon>
        <taxon>Neisseriaceae</taxon>
        <taxon>Craterilacuibacter</taxon>
    </lineage>
</organism>
<accession>A0A845BR96</accession>
<protein>
    <submittedName>
        <fullName evidence="1">DUF937 domain-containing protein</fullName>
    </submittedName>
</protein>
<proteinExistence type="predicted"/>
<dbReference type="Gene3D" id="1.10.10.690">
    <property type="entry name" value="YidB-like"/>
    <property type="match status" value="1"/>
</dbReference>
<sequence>MAKCRQGIPICCPKAHPCSRVCSGSHSTGGHMKCFDRLGELMSGEGRHDAVMRALAALVDEHGGLAGLGQRFRDIGLDAVLESWLGSGENMALTPADVYMALGEKAVGQFADMMETTSLNAAKVMAEALPELFDRLTPNGELPEPEDGFVRMFSVLGTLFER</sequence>
<dbReference type="InterPro" id="IPR027405">
    <property type="entry name" value="YidB-like"/>
</dbReference>
<dbReference type="AlphaFoldDB" id="A0A845BR96"/>
<name>A0A845BR96_9NEIS</name>
<keyword evidence="2" id="KW-1185">Reference proteome</keyword>
<comment type="caution">
    <text evidence="1">The sequence shown here is derived from an EMBL/GenBank/DDBJ whole genome shotgun (WGS) entry which is preliminary data.</text>
</comment>
<dbReference type="SUPFAM" id="SSF140804">
    <property type="entry name" value="YidB-like"/>
    <property type="match status" value="1"/>
</dbReference>
<dbReference type="InterPro" id="IPR045372">
    <property type="entry name" value="YidB"/>
</dbReference>
<dbReference type="Pfam" id="PF20159">
    <property type="entry name" value="YidB"/>
    <property type="match status" value="1"/>
</dbReference>
<evidence type="ECO:0000313" key="1">
    <source>
        <dbReference type="EMBL" id="MXR37754.1"/>
    </source>
</evidence>
<dbReference type="Proteomes" id="UP000467214">
    <property type="component" value="Unassembled WGS sequence"/>
</dbReference>
<dbReference type="EMBL" id="WSSB01000011">
    <property type="protein sequence ID" value="MXR37754.1"/>
    <property type="molecule type" value="Genomic_DNA"/>
</dbReference>
<evidence type="ECO:0000313" key="2">
    <source>
        <dbReference type="Proteomes" id="UP000467214"/>
    </source>
</evidence>
<gene>
    <name evidence="1" type="ORF">GQF02_12300</name>
</gene>
<reference evidence="1 2" key="1">
    <citation type="submission" date="2019-12" db="EMBL/GenBank/DDBJ databases">
        <title>Neisseriaceae gen. nov. sp. Genome sequencing and assembly.</title>
        <authorList>
            <person name="Liu Z."/>
            <person name="Li A."/>
        </authorList>
    </citation>
    <scope>NUCLEOTIDE SEQUENCE [LARGE SCALE GENOMIC DNA]</scope>
    <source>
        <strain evidence="1 2">B2N2-7</strain>
    </source>
</reference>